<protein>
    <submittedName>
        <fullName evidence="1">DUF1376 domain-containing protein</fullName>
    </submittedName>
</protein>
<dbReference type="Proteomes" id="UP000324298">
    <property type="component" value="Unassembled WGS sequence"/>
</dbReference>
<evidence type="ECO:0000313" key="2">
    <source>
        <dbReference type="Proteomes" id="UP000324298"/>
    </source>
</evidence>
<evidence type="ECO:0000313" key="1">
    <source>
        <dbReference type="EMBL" id="KAA0891644.1"/>
    </source>
</evidence>
<keyword evidence="2" id="KW-1185">Reference proteome</keyword>
<proteinExistence type="predicted"/>
<name>A0A5A9XFJ1_9BACT</name>
<dbReference type="Pfam" id="PF07120">
    <property type="entry name" value="DUF1376"/>
    <property type="match status" value="1"/>
</dbReference>
<dbReference type="InterPro" id="IPR010781">
    <property type="entry name" value="DUF1376"/>
</dbReference>
<sequence length="130" mass="15523">MRALPYMPMYFSEIFADVRMNWLTTEEQGVFLILLGRMWSNENELPNDDDLIAKLMNMSKRKWLGLKEKYLKLKLLHDDFSYLRNNRLTRTYEESRIKSNRFKEMAEAKWAKAKEKQSSKPSAFGPFGEE</sequence>
<organism evidence="1 2">
    <name type="scientific">Oryzomonas rubra</name>
    <dbReference type="NCBI Taxonomy" id="2509454"/>
    <lineage>
        <taxon>Bacteria</taxon>
        <taxon>Pseudomonadati</taxon>
        <taxon>Thermodesulfobacteriota</taxon>
        <taxon>Desulfuromonadia</taxon>
        <taxon>Geobacterales</taxon>
        <taxon>Geobacteraceae</taxon>
        <taxon>Oryzomonas</taxon>
    </lineage>
</organism>
<dbReference type="AlphaFoldDB" id="A0A5A9XFJ1"/>
<gene>
    <name evidence="1" type="ORF">ET418_09350</name>
</gene>
<reference evidence="1 2" key="1">
    <citation type="submission" date="2019-04" db="EMBL/GenBank/DDBJ databases">
        <title>Geobacter ruber sp. nov., ferric-reducing bacteria isolated from paddy soil.</title>
        <authorList>
            <person name="Xu Z."/>
            <person name="Masuda Y."/>
            <person name="Itoh H."/>
            <person name="Senoo K."/>
        </authorList>
    </citation>
    <scope>NUCLEOTIDE SEQUENCE [LARGE SCALE GENOMIC DNA]</scope>
    <source>
        <strain evidence="1 2">Red88</strain>
    </source>
</reference>
<accession>A0A5A9XFJ1</accession>
<dbReference type="EMBL" id="SRSD01000005">
    <property type="protein sequence ID" value="KAA0891644.1"/>
    <property type="molecule type" value="Genomic_DNA"/>
</dbReference>
<comment type="caution">
    <text evidence="1">The sequence shown here is derived from an EMBL/GenBank/DDBJ whole genome shotgun (WGS) entry which is preliminary data.</text>
</comment>